<evidence type="ECO:0000313" key="1">
    <source>
        <dbReference type="EMBL" id="MCZ0808101.1"/>
    </source>
</evidence>
<protein>
    <submittedName>
        <fullName evidence="1">Uncharacterized protein</fullName>
    </submittedName>
</protein>
<dbReference type="RefSeq" id="WP_258433918.1">
    <property type="nucleotide sequence ID" value="NZ_JANSGW010000018.1"/>
</dbReference>
<reference evidence="1" key="1">
    <citation type="submission" date="2022-09" db="EMBL/GenBank/DDBJ databases">
        <title>Genome analysis and characterization of larvicidal activity of Brevibacillus strains.</title>
        <authorList>
            <person name="Patrusheva E.V."/>
            <person name="Izotova A.O."/>
            <person name="Toshchakov S.V."/>
            <person name="Sineoky S.P."/>
        </authorList>
    </citation>
    <scope>NUCLEOTIDE SEQUENCE</scope>
    <source>
        <strain evidence="1">VKPM_B-13247</strain>
    </source>
</reference>
<sequence>MSKFFAVLCCIIFTLGIIVGSMGSLNEAVVKKNGLRDKTIKWIDSAIPLEKNRLD</sequence>
<dbReference type="EMBL" id="JAPTNE010000018">
    <property type="protein sequence ID" value="MCZ0808101.1"/>
    <property type="molecule type" value="Genomic_DNA"/>
</dbReference>
<accession>A0AAP3DH97</accession>
<gene>
    <name evidence="1" type="ORF">O0554_14485</name>
</gene>
<comment type="caution">
    <text evidence="1">The sequence shown here is derived from an EMBL/GenBank/DDBJ whole genome shotgun (WGS) entry which is preliminary data.</text>
</comment>
<proteinExistence type="predicted"/>
<organism evidence="1 2">
    <name type="scientific">Brevibacillus laterosporus</name>
    <name type="common">Bacillus laterosporus</name>
    <dbReference type="NCBI Taxonomy" id="1465"/>
    <lineage>
        <taxon>Bacteria</taxon>
        <taxon>Bacillati</taxon>
        <taxon>Bacillota</taxon>
        <taxon>Bacilli</taxon>
        <taxon>Bacillales</taxon>
        <taxon>Paenibacillaceae</taxon>
        <taxon>Brevibacillus</taxon>
    </lineage>
</organism>
<dbReference type="Proteomes" id="UP001077662">
    <property type="component" value="Unassembled WGS sequence"/>
</dbReference>
<dbReference type="AlphaFoldDB" id="A0AAP3DH97"/>
<name>A0AAP3DH97_BRELA</name>
<evidence type="ECO:0000313" key="2">
    <source>
        <dbReference type="Proteomes" id="UP001077662"/>
    </source>
</evidence>